<dbReference type="InterPro" id="IPR027417">
    <property type="entry name" value="P-loop_NTPase"/>
</dbReference>
<dbReference type="AlphaFoldDB" id="A0A6C0HH68"/>
<dbReference type="EMBL" id="MN739957">
    <property type="protein sequence ID" value="QHT79978.1"/>
    <property type="molecule type" value="Genomic_DNA"/>
</dbReference>
<protein>
    <submittedName>
        <fullName evidence="2">Uncharacterized protein</fullName>
    </submittedName>
</protein>
<evidence type="ECO:0000256" key="1">
    <source>
        <dbReference type="SAM" id="MobiDB-lite"/>
    </source>
</evidence>
<dbReference type="Gene3D" id="3.40.50.300">
    <property type="entry name" value="P-loop containing nucleotide triphosphate hydrolases"/>
    <property type="match status" value="1"/>
</dbReference>
<accession>A0A6C0HH68</accession>
<feature type="region of interest" description="Disordered" evidence="1">
    <location>
        <begin position="220"/>
        <end position="239"/>
    </location>
</feature>
<sequence>MKFYETHYEEYIHSVEQYNIHPEMLPIYERFPKLLSQFGNLIVYGPPGSGKYSQVLYFLKKYSPSELKYDKKITCQTDKVEYNYHISDIHYEVDMALLGCNSKILWHELFLQIVDIVSVKTEKIGIIVCKNFHLIHNELLEIFYSYIQHYNHPSANIQIRFVIISEHVSFIPKNVIQSCKLIQIRRPEKQKYINRIVDSDEKMQTTNNRLSSFLHRINPHPYTRPSNTTKNAHENTETKSVSKKKIQNILVCLDPEYIMNIKETESFSLMNDGSEIPKDNFNTICNNIIQELLQYNTLSFTQFRDTIYDILVYNLDIPECLWYVISYFIQRNIFAESEIDGIMEKMYVFLKQYNNNYRPIYHLESIFFYIITVIQNKHTR</sequence>
<evidence type="ECO:0000313" key="2">
    <source>
        <dbReference type="EMBL" id="QHT79978.1"/>
    </source>
</evidence>
<name>A0A6C0HH68_9ZZZZ</name>
<reference evidence="2" key="1">
    <citation type="journal article" date="2020" name="Nature">
        <title>Giant virus diversity and host interactions through global metagenomics.</title>
        <authorList>
            <person name="Schulz F."/>
            <person name="Roux S."/>
            <person name="Paez-Espino D."/>
            <person name="Jungbluth S."/>
            <person name="Walsh D.A."/>
            <person name="Denef V.J."/>
            <person name="McMahon K.D."/>
            <person name="Konstantinidis K.T."/>
            <person name="Eloe-Fadrosh E.A."/>
            <person name="Kyrpides N.C."/>
            <person name="Woyke T."/>
        </authorList>
    </citation>
    <scope>NUCLEOTIDE SEQUENCE</scope>
    <source>
        <strain evidence="2">GVMAG-M-3300023184-105</strain>
    </source>
</reference>
<organism evidence="2">
    <name type="scientific">viral metagenome</name>
    <dbReference type="NCBI Taxonomy" id="1070528"/>
    <lineage>
        <taxon>unclassified sequences</taxon>
        <taxon>metagenomes</taxon>
        <taxon>organismal metagenomes</taxon>
    </lineage>
</organism>
<dbReference type="SUPFAM" id="SSF52540">
    <property type="entry name" value="P-loop containing nucleoside triphosphate hydrolases"/>
    <property type="match status" value="1"/>
</dbReference>
<proteinExistence type="predicted"/>